<sequence length="85" mass="9280">MVHQFASALPSPSAAFSFVLHSIALSSRLACRERAPPAGKRSSTGQPANRAVEHRRPRSTVGPLSLLTYTMEDRNIQERSEMAST</sequence>
<proteinExistence type="predicted"/>
<dbReference type="Proteomes" id="UP000292082">
    <property type="component" value="Unassembled WGS sequence"/>
</dbReference>
<dbReference type="AlphaFoldDB" id="A0A4Q9NNF7"/>
<dbReference type="EMBL" id="ML145196">
    <property type="protein sequence ID" value="TBU54142.1"/>
    <property type="molecule type" value="Genomic_DNA"/>
</dbReference>
<gene>
    <name evidence="1" type="ORF">BD310DRAFT_103384</name>
</gene>
<accession>A0A4Q9NNF7</accession>
<evidence type="ECO:0000313" key="2">
    <source>
        <dbReference type="Proteomes" id="UP000292082"/>
    </source>
</evidence>
<evidence type="ECO:0000313" key="1">
    <source>
        <dbReference type="EMBL" id="TBU54142.1"/>
    </source>
</evidence>
<reference evidence="1 2" key="1">
    <citation type="submission" date="2019-01" db="EMBL/GenBank/DDBJ databases">
        <title>Draft genome sequences of three monokaryotic isolates of the white-rot basidiomycete fungus Dichomitus squalens.</title>
        <authorList>
            <consortium name="DOE Joint Genome Institute"/>
            <person name="Lopez S.C."/>
            <person name="Andreopoulos B."/>
            <person name="Pangilinan J."/>
            <person name="Lipzen A."/>
            <person name="Riley R."/>
            <person name="Ahrendt S."/>
            <person name="Ng V."/>
            <person name="Barry K."/>
            <person name="Daum C."/>
            <person name="Grigoriev I.V."/>
            <person name="Hilden K.S."/>
            <person name="Makela M.R."/>
            <person name="de Vries R.P."/>
        </authorList>
    </citation>
    <scope>NUCLEOTIDE SEQUENCE [LARGE SCALE GENOMIC DNA]</scope>
    <source>
        <strain evidence="1 2">CBS 464.89</strain>
    </source>
</reference>
<name>A0A4Q9NNF7_9APHY</name>
<organism evidence="1 2">
    <name type="scientific">Dichomitus squalens</name>
    <dbReference type="NCBI Taxonomy" id="114155"/>
    <lineage>
        <taxon>Eukaryota</taxon>
        <taxon>Fungi</taxon>
        <taxon>Dikarya</taxon>
        <taxon>Basidiomycota</taxon>
        <taxon>Agaricomycotina</taxon>
        <taxon>Agaricomycetes</taxon>
        <taxon>Polyporales</taxon>
        <taxon>Polyporaceae</taxon>
        <taxon>Dichomitus</taxon>
    </lineage>
</organism>
<keyword evidence="2" id="KW-1185">Reference proteome</keyword>
<protein>
    <submittedName>
        <fullName evidence="1">Uncharacterized protein</fullName>
    </submittedName>
</protein>